<evidence type="ECO:0000256" key="2">
    <source>
        <dbReference type="ARBA" id="ARBA00022729"/>
    </source>
</evidence>
<feature type="domain" description="NodB homology" evidence="4">
    <location>
        <begin position="174"/>
        <end position="405"/>
    </location>
</feature>
<dbReference type="AlphaFoldDB" id="A0A1J0A8V0"/>
<sequence length="582" mass="63731">MLKSKGQTRRKASLWPALLAGLGVGVLAGVVAVVVMAPERLSSLWPGQKAGTVSEDCTAGTLTQVNFLTCWHLPVTATMAQQRWDAVTFAASLGDELVPFLRREPWPGIAPAAKTARVPVMMYHDILPEKQVFFDVTPQEFEAHLQLIQEQGLTPVSLDALVTHLRTGLPLPPKPILLTFDDGYAGHYEYVYPLLKKYNYPASFGIYTKAVGETAGRPKVTWAQLREMVQNPLITITSHSVTHPGDLRSLDDTALERELTESKEILERELGKPIYYFTYPVGYYDDRVKAATQKAGYLAALTMRNGEEFYAGQSGDLLTIERFGQSRLPNLLSTAWGGASLAAPLAGVDFRAEIGLQRTSVEGVDLVLVSGGRPITYHADSRYQVEEFLPKEPRATAVVDGGFFSLESLTSNIMIGPVYAQNTRQFIPGGNGDNPKLKGRPLVVITPKTVQFLPFDPLKHNTLAGIQAQVPGVTDLFVASAWLVKDGQPRDYASFENLFGFDAYRHRAFWGLNQSGQPMIGISTNRVDSVNLGRALAQAGFREAVMLDSGASAALAYQGKRYTEYEPRPTPHAVLLVPPATP</sequence>
<keyword evidence="3" id="KW-0812">Transmembrane</keyword>
<dbReference type="RefSeq" id="WP_071453118.1">
    <property type="nucleotide sequence ID" value="NZ_CP017675.1"/>
</dbReference>
<dbReference type="GO" id="GO:0016810">
    <property type="term" value="F:hydrolase activity, acting on carbon-nitrogen (but not peptide) bonds"/>
    <property type="evidence" value="ECO:0007669"/>
    <property type="project" value="InterPro"/>
</dbReference>
<dbReference type="InterPro" id="IPR002509">
    <property type="entry name" value="NODB_dom"/>
</dbReference>
<evidence type="ECO:0000256" key="3">
    <source>
        <dbReference type="SAM" id="Phobius"/>
    </source>
</evidence>
<keyword evidence="6" id="KW-1185">Reference proteome</keyword>
<keyword evidence="3" id="KW-0472">Membrane</keyword>
<organism evidence="5 6">
    <name type="scientific">Gloeomargarita lithophora Alchichica-D10</name>
    <dbReference type="NCBI Taxonomy" id="1188229"/>
    <lineage>
        <taxon>Bacteria</taxon>
        <taxon>Bacillati</taxon>
        <taxon>Cyanobacteriota</taxon>
        <taxon>Cyanophyceae</taxon>
        <taxon>Gloeomargaritales</taxon>
        <taxon>Gloeomargaritaceae</taxon>
        <taxon>Gloeomargarita</taxon>
    </lineage>
</organism>
<evidence type="ECO:0000259" key="4">
    <source>
        <dbReference type="PROSITE" id="PS51677"/>
    </source>
</evidence>
<keyword evidence="2" id="KW-0732">Signal</keyword>
<comment type="subcellular location">
    <subcellularLocation>
        <location evidence="1">Secreted</location>
    </subcellularLocation>
</comment>
<dbReference type="PROSITE" id="PS51677">
    <property type="entry name" value="NODB"/>
    <property type="match status" value="1"/>
</dbReference>
<dbReference type="Pfam" id="PF01522">
    <property type="entry name" value="Polysacc_deac_1"/>
    <property type="match status" value="1"/>
</dbReference>
<reference evidence="5 6" key="1">
    <citation type="submission" date="2016-10" db="EMBL/GenBank/DDBJ databases">
        <title>Description of Gloeomargarita lithophora gen. nov., sp. nov., a thylakoid-bearing basal-branching cyanobacterium with intracellular carbonates, and proposal for Gloeomargaritales ord. nov.</title>
        <authorList>
            <person name="Moreira D."/>
            <person name="Tavera R."/>
            <person name="Benzerara K."/>
            <person name="Skouri-Panet F."/>
            <person name="Couradeau E."/>
            <person name="Gerard E."/>
            <person name="Loussert C."/>
            <person name="Novelo E."/>
            <person name="Zivanovic Y."/>
            <person name="Lopez-Garcia P."/>
        </authorList>
    </citation>
    <scope>NUCLEOTIDE SEQUENCE [LARGE SCALE GENOMIC DNA]</scope>
    <source>
        <strain evidence="5 6">D10</strain>
    </source>
</reference>
<dbReference type="InterPro" id="IPR051398">
    <property type="entry name" value="Polysacch_Deacetylase"/>
</dbReference>
<dbReference type="PANTHER" id="PTHR34216:SF3">
    <property type="entry name" value="POLY-BETA-1,6-N-ACETYL-D-GLUCOSAMINE N-DEACETYLASE"/>
    <property type="match status" value="1"/>
</dbReference>
<dbReference type="SUPFAM" id="SSF88713">
    <property type="entry name" value="Glycoside hydrolase/deacetylase"/>
    <property type="match status" value="1"/>
</dbReference>
<dbReference type="GO" id="GO:0005975">
    <property type="term" value="P:carbohydrate metabolic process"/>
    <property type="evidence" value="ECO:0007669"/>
    <property type="project" value="InterPro"/>
</dbReference>
<dbReference type="PANTHER" id="PTHR34216">
    <property type="match status" value="1"/>
</dbReference>
<feature type="transmembrane region" description="Helical" evidence="3">
    <location>
        <begin position="12"/>
        <end position="37"/>
    </location>
</feature>
<gene>
    <name evidence="5" type="ORF">GlitD10_0061</name>
</gene>
<dbReference type="KEGG" id="glt:GlitD10_0061"/>
<accession>A0A1J0A8V0</accession>
<dbReference type="STRING" id="1188229.GlitD10_0061"/>
<evidence type="ECO:0000256" key="1">
    <source>
        <dbReference type="ARBA" id="ARBA00004613"/>
    </source>
</evidence>
<dbReference type="GO" id="GO:0005576">
    <property type="term" value="C:extracellular region"/>
    <property type="evidence" value="ECO:0007669"/>
    <property type="project" value="UniProtKB-SubCell"/>
</dbReference>
<dbReference type="CDD" id="cd10918">
    <property type="entry name" value="CE4_NodB_like_5s_6s"/>
    <property type="match status" value="1"/>
</dbReference>
<protein>
    <submittedName>
        <fullName evidence="5">Polysaccharide deacetylase</fullName>
    </submittedName>
</protein>
<keyword evidence="3" id="KW-1133">Transmembrane helix</keyword>
<dbReference type="EMBL" id="CP017675">
    <property type="protein sequence ID" value="APB32362.1"/>
    <property type="molecule type" value="Genomic_DNA"/>
</dbReference>
<dbReference type="InterPro" id="IPR011330">
    <property type="entry name" value="Glyco_hydro/deAcase_b/a-brl"/>
</dbReference>
<evidence type="ECO:0000313" key="6">
    <source>
        <dbReference type="Proteomes" id="UP000180235"/>
    </source>
</evidence>
<name>A0A1J0A8V0_9CYAN</name>
<dbReference type="Proteomes" id="UP000180235">
    <property type="component" value="Chromosome"/>
</dbReference>
<proteinExistence type="predicted"/>
<evidence type="ECO:0000313" key="5">
    <source>
        <dbReference type="EMBL" id="APB32362.1"/>
    </source>
</evidence>
<dbReference type="Gene3D" id="3.20.20.370">
    <property type="entry name" value="Glycoside hydrolase/deacetylase"/>
    <property type="match status" value="1"/>
</dbReference>
<dbReference type="OrthoDB" id="9778320at2"/>